<dbReference type="Pfam" id="PF04422">
    <property type="entry name" value="FrhB_FdhB_N"/>
    <property type="match status" value="1"/>
</dbReference>
<feature type="domain" description="4Fe-4S ferredoxin-type" evidence="1">
    <location>
        <begin position="45"/>
        <end position="75"/>
    </location>
</feature>
<dbReference type="PANTHER" id="PTHR31332:SF0">
    <property type="entry name" value="7-HYDROXYMETHYL CHLOROPHYLL A REDUCTASE, CHLOROPLASTIC"/>
    <property type="match status" value="1"/>
</dbReference>
<dbReference type="GO" id="GO:0052592">
    <property type="term" value="F:oxidoreductase activity, acting on CH or CH2 groups, with an iron-sulfur protein as acceptor"/>
    <property type="evidence" value="ECO:0007669"/>
    <property type="project" value="TreeGrafter"/>
</dbReference>
<dbReference type="Pfam" id="PF04432">
    <property type="entry name" value="FrhB_FdhB_C"/>
    <property type="match status" value="1"/>
</dbReference>
<dbReference type="InterPro" id="IPR045220">
    <property type="entry name" value="FRHB/FDHB/HCAR-like"/>
</dbReference>
<feature type="domain" description="4Fe-4S ferredoxin-type" evidence="1">
    <location>
        <begin position="10"/>
        <end position="39"/>
    </location>
</feature>
<dbReference type="EMBL" id="LAZR01010774">
    <property type="protein sequence ID" value="KKM65128.1"/>
    <property type="molecule type" value="Genomic_DNA"/>
</dbReference>
<comment type="caution">
    <text evidence="2">The sequence shown here is derived from an EMBL/GenBank/DDBJ whole genome shotgun (WGS) entry which is preliminary data.</text>
</comment>
<reference evidence="2" key="1">
    <citation type="journal article" date="2015" name="Nature">
        <title>Complex archaea that bridge the gap between prokaryotes and eukaryotes.</title>
        <authorList>
            <person name="Spang A."/>
            <person name="Saw J.H."/>
            <person name="Jorgensen S.L."/>
            <person name="Zaremba-Niedzwiedzka K."/>
            <person name="Martijn J."/>
            <person name="Lind A.E."/>
            <person name="van Eijk R."/>
            <person name="Schleper C."/>
            <person name="Guy L."/>
            <person name="Ettema T.J."/>
        </authorList>
    </citation>
    <scope>NUCLEOTIDE SEQUENCE</scope>
</reference>
<dbReference type="Gene3D" id="3.30.70.20">
    <property type="match status" value="1"/>
</dbReference>
<dbReference type="InterPro" id="IPR017896">
    <property type="entry name" value="4Fe4S_Fe-S-bd"/>
</dbReference>
<dbReference type="PROSITE" id="PS51379">
    <property type="entry name" value="4FE4S_FER_2"/>
    <property type="match status" value="2"/>
</dbReference>
<name>A0A0F9J6E5_9ZZZZ</name>
<dbReference type="InterPro" id="IPR017900">
    <property type="entry name" value="4Fe4S_Fe_S_CS"/>
</dbReference>
<dbReference type="Pfam" id="PF13187">
    <property type="entry name" value="Fer4_9"/>
    <property type="match status" value="1"/>
</dbReference>
<proteinExistence type="predicted"/>
<accession>A0A0F9J6E5</accession>
<sequence length="370" mass="42186">MVTKTFQELIEEVHEKGICQECGGCVSFCSSAAYGIIDFKEPNSPPQYIRKDQCLECGICYHICPQTHILDNELNATYGFVDYISMPIGNYKDIYSCQATDEEFLKYGTDGGVVNSIINYLIEKKLIDGAIVSKTNAPFSREANFADSKYDLIKASGAKLDVSPQLDEIQKFSTYTHSIQKLNHYKFKKLAVVGTPCQIYTIRCMQDLGVTPSEHIEISLGLFCYENFLFDKNQIKKFEEDFNISFENIRKLNIKEDLIFKLKDDGTGEKKINIPFNQLENYMRPACRACDDFTNLYADISFGGLGSPDKYTTVLTRTDKGEEIFSKVINDGVIRASNLDESKKNKMIELITQFSRSKIERKEKFMKTLQ</sequence>
<dbReference type="PANTHER" id="PTHR31332">
    <property type="entry name" value="7-HYDROXYMETHYL CHLOROPHYLL A REDUCTASE, CHLOROPLASTIC"/>
    <property type="match status" value="1"/>
</dbReference>
<gene>
    <name evidence="2" type="ORF">LCGC14_1494400</name>
</gene>
<dbReference type="PROSITE" id="PS00198">
    <property type="entry name" value="4FE4S_FER_1"/>
    <property type="match status" value="1"/>
</dbReference>
<dbReference type="AlphaFoldDB" id="A0A0F9J6E5"/>
<dbReference type="InterPro" id="IPR007516">
    <property type="entry name" value="Co_F420_Hydgase/DH_bsu_N"/>
</dbReference>
<protein>
    <recommendedName>
        <fullName evidence="1">4Fe-4S ferredoxin-type domain-containing protein</fullName>
    </recommendedName>
</protein>
<evidence type="ECO:0000259" key="1">
    <source>
        <dbReference type="PROSITE" id="PS51379"/>
    </source>
</evidence>
<dbReference type="InterPro" id="IPR007525">
    <property type="entry name" value="FrhB_FdhB_C"/>
</dbReference>
<organism evidence="2">
    <name type="scientific">marine sediment metagenome</name>
    <dbReference type="NCBI Taxonomy" id="412755"/>
    <lineage>
        <taxon>unclassified sequences</taxon>
        <taxon>metagenomes</taxon>
        <taxon>ecological metagenomes</taxon>
    </lineage>
</organism>
<dbReference type="SUPFAM" id="SSF54862">
    <property type="entry name" value="4Fe-4S ferredoxins"/>
    <property type="match status" value="1"/>
</dbReference>
<evidence type="ECO:0000313" key="2">
    <source>
        <dbReference type="EMBL" id="KKM65128.1"/>
    </source>
</evidence>